<dbReference type="EMBL" id="VSSQ01011400">
    <property type="protein sequence ID" value="MPM46751.1"/>
    <property type="molecule type" value="Genomic_DNA"/>
</dbReference>
<name>A0A645A3B9_9ZZZZ</name>
<keyword evidence="4" id="KW-0997">Cell inner membrane</keyword>
<evidence type="ECO:0000313" key="11">
    <source>
        <dbReference type="EMBL" id="MPM46751.1"/>
    </source>
</evidence>
<keyword evidence="6 9" id="KW-1133">Transmembrane helix</keyword>
<dbReference type="PANTHER" id="PTHR35011">
    <property type="entry name" value="2,3-DIKETO-L-GULONATE TRAP TRANSPORTER SMALL PERMEASE PROTEIN YIAM"/>
    <property type="match status" value="1"/>
</dbReference>
<evidence type="ECO:0000256" key="9">
    <source>
        <dbReference type="SAM" id="Phobius"/>
    </source>
</evidence>
<sequence>MICNPSAHDAALHAPHDEVRRWHPTPSFSSHPSVQMSLKAPAEPDRLAASNNPASSDSPPPTASSAPDEPRSLRIEDWLTVIVMAALALITFANVIVRYFTQSSFAWTEEISVFLMIVLALVAGSAAVARDRHIRIEFFSESGSANRRRKLAQLGALLVALLFTLIAVLSIRTLYDDYRFEETSPGIGVPVWWYTMWLPILSIAIALRAIGLFIRRTRQPDVEYLVDTTEGSSSVAGDKQP</sequence>
<organism evidence="11">
    <name type="scientific">bioreactor metagenome</name>
    <dbReference type="NCBI Taxonomy" id="1076179"/>
    <lineage>
        <taxon>unclassified sequences</taxon>
        <taxon>metagenomes</taxon>
        <taxon>ecological metagenomes</taxon>
    </lineage>
</organism>
<feature type="transmembrane region" description="Helical" evidence="9">
    <location>
        <begin position="151"/>
        <end position="171"/>
    </location>
</feature>
<keyword evidence="3" id="KW-1003">Cell membrane</keyword>
<evidence type="ECO:0000256" key="7">
    <source>
        <dbReference type="ARBA" id="ARBA00023136"/>
    </source>
</evidence>
<accession>A0A645A3B9</accession>
<evidence type="ECO:0000256" key="1">
    <source>
        <dbReference type="ARBA" id="ARBA00004429"/>
    </source>
</evidence>
<feature type="transmembrane region" description="Helical" evidence="9">
    <location>
        <begin position="78"/>
        <end position="99"/>
    </location>
</feature>
<feature type="compositionally biased region" description="Low complexity" evidence="8">
    <location>
        <begin position="48"/>
        <end position="67"/>
    </location>
</feature>
<keyword evidence="7 9" id="KW-0472">Membrane</keyword>
<dbReference type="GO" id="GO:0005886">
    <property type="term" value="C:plasma membrane"/>
    <property type="evidence" value="ECO:0007669"/>
    <property type="project" value="UniProtKB-SubCell"/>
</dbReference>
<comment type="subcellular location">
    <subcellularLocation>
        <location evidence="1">Cell inner membrane</location>
        <topology evidence="1">Multi-pass membrane protein</topology>
    </subcellularLocation>
</comment>
<feature type="transmembrane region" description="Helical" evidence="9">
    <location>
        <begin position="111"/>
        <end position="130"/>
    </location>
</feature>
<evidence type="ECO:0000256" key="8">
    <source>
        <dbReference type="SAM" id="MobiDB-lite"/>
    </source>
</evidence>
<dbReference type="Pfam" id="PF04290">
    <property type="entry name" value="DctQ"/>
    <property type="match status" value="1"/>
</dbReference>
<evidence type="ECO:0000256" key="2">
    <source>
        <dbReference type="ARBA" id="ARBA00022448"/>
    </source>
</evidence>
<keyword evidence="2" id="KW-0813">Transport</keyword>
<feature type="domain" description="Tripartite ATP-independent periplasmic transporters DctQ component" evidence="10">
    <location>
        <begin position="87"/>
        <end position="218"/>
    </location>
</feature>
<keyword evidence="5 9" id="KW-0812">Transmembrane</keyword>
<evidence type="ECO:0000259" key="10">
    <source>
        <dbReference type="Pfam" id="PF04290"/>
    </source>
</evidence>
<evidence type="ECO:0000256" key="3">
    <source>
        <dbReference type="ARBA" id="ARBA00022475"/>
    </source>
</evidence>
<dbReference type="AlphaFoldDB" id="A0A645A3B9"/>
<dbReference type="InterPro" id="IPR055348">
    <property type="entry name" value="DctQ"/>
</dbReference>
<protein>
    <recommendedName>
        <fullName evidence="10">Tripartite ATP-independent periplasmic transporters DctQ component domain-containing protein</fullName>
    </recommendedName>
</protein>
<feature type="transmembrane region" description="Helical" evidence="9">
    <location>
        <begin position="191"/>
        <end position="214"/>
    </location>
</feature>
<feature type="compositionally biased region" description="Polar residues" evidence="8">
    <location>
        <begin position="26"/>
        <end position="36"/>
    </location>
</feature>
<comment type="caution">
    <text evidence="11">The sequence shown here is derived from an EMBL/GenBank/DDBJ whole genome shotgun (WGS) entry which is preliminary data.</text>
</comment>
<gene>
    <name evidence="11" type="ORF">SDC9_93457</name>
</gene>
<dbReference type="InterPro" id="IPR007387">
    <property type="entry name" value="TRAP_DctQ"/>
</dbReference>
<feature type="region of interest" description="Disordered" evidence="8">
    <location>
        <begin position="14"/>
        <end position="69"/>
    </location>
</feature>
<evidence type="ECO:0000256" key="4">
    <source>
        <dbReference type="ARBA" id="ARBA00022519"/>
    </source>
</evidence>
<evidence type="ECO:0000256" key="5">
    <source>
        <dbReference type="ARBA" id="ARBA00022692"/>
    </source>
</evidence>
<proteinExistence type="predicted"/>
<reference evidence="11" key="1">
    <citation type="submission" date="2019-08" db="EMBL/GenBank/DDBJ databases">
        <authorList>
            <person name="Kucharzyk K."/>
            <person name="Murdoch R.W."/>
            <person name="Higgins S."/>
            <person name="Loffler F."/>
        </authorList>
    </citation>
    <scope>NUCLEOTIDE SEQUENCE</scope>
</reference>
<evidence type="ECO:0000256" key="6">
    <source>
        <dbReference type="ARBA" id="ARBA00022989"/>
    </source>
</evidence>